<dbReference type="SMART" id="SM00248">
    <property type="entry name" value="ANK"/>
    <property type="match status" value="4"/>
</dbReference>
<dbReference type="AlphaFoldDB" id="A0A7U2F4C0"/>
<dbReference type="SUPFAM" id="SSF48403">
    <property type="entry name" value="Ankyrin repeat"/>
    <property type="match status" value="1"/>
</dbReference>
<dbReference type="PROSITE" id="PS50088">
    <property type="entry name" value="ANK_REPEAT"/>
    <property type="match status" value="1"/>
</dbReference>
<dbReference type="EMBL" id="CP069029">
    <property type="protein sequence ID" value="QRC97413.1"/>
    <property type="molecule type" value="Genomic_DNA"/>
</dbReference>
<keyword evidence="2 3" id="KW-0040">ANK repeat</keyword>
<feature type="compositionally biased region" description="Basic and acidic residues" evidence="4">
    <location>
        <begin position="567"/>
        <end position="577"/>
    </location>
</feature>
<proteinExistence type="predicted"/>
<sequence>MLQSSTVSARCAALNTSIAQVIPDISQFARKVRDARHDLNVINNDLLIIRTGLGIAQDDFSSSRSAYPEALLDAFTQILDSCDNTSERLHKTFLRLNCSLLPQDDWQTSKNGVLASMRQDLEGSRMVLDLSLDYLALYVQIPGQETTIDSFLGGYVSSITTATDELLKKTDIEEIQVNHIARERLPSLLQAIRLLRSCITAMSRKKKAVVPRTTTPRPDSLEPSLGDSRRSLRHAPLHENTMSSSSSGKKGIGSWLAGIPVSDDAQPLRHSRIVEMSIPKTSRRSRSRASLRETLTLSRGTFYTDDGLTSPTLTTAPESRLKKTRSWSSGITAQYATHDSSTTKVPSKYSPSKYSQSITSSNVSVIHKKITCDKVAVAKENRKNLDVSSRVGVDRILANVPAEATASDVERILWEGANPMVAHAEFGYFFIRAAYEMSPDILRVLLDFGADITKTMPLPNIYHSVMHAATLGAQLPTLEYLLSLGHSIDMLNAVGETPLVLATKTPGCFEVAKYLLDQGADVNHETEDGETPLYLALTGKAVEGRERSRMIEMLQQYGAEGNVHMGDGGRGERDKKGRMVLGIT</sequence>
<dbReference type="InterPro" id="IPR002110">
    <property type="entry name" value="Ankyrin_rpt"/>
</dbReference>
<dbReference type="InterPro" id="IPR050745">
    <property type="entry name" value="Multifunctional_regulatory"/>
</dbReference>
<feature type="region of interest" description="Disordered" evidence="4">
    <location>
        <begin position="272"/>
        <end position="293"/>
    </location>
</feature>
<dbReference type="Gene3D" id="1.25.40.20">
    <property type="entry name" value="Ankyrin repeat-containing domain"/>
    <property type="match status" value="1"/>
</dbReference>
<evidence type="ECO:0008006" key="7">
    <source>
        <dbReference type="Google" id="ProtNLM"/>
    </source>
</evidence>
<dbReference type="VEuPathDB" id="FungiDB:JI435_088010"/>
<keyword evidence="6" id="KW-1185">Reference proteome</keyword>
<evidence type="ECO:0000313" key="6">
    <source>
        <dbReference type="Proteomes" id="UP000663193"/>
    </source>
</evidence>
<evidence type="ECO:0000256" key="3">
    <source>
        <dbReference type="PROSITE-ProRule" id="PRU00023"/>
    </source>
</evidence>
<keyword evidence="1" id="KW-0677">Repeat</keyword>
<organism evidence="5 6">
    <name type="scientific">Phaeosphaeria nodorum (strain SN15 / ATCC MYA-4574 / FGSC 10173)</name>
    <name type="common">Glume blotch fungus</name>
    <name type="synonym">Parastagonospora nodorum</name>
    <dbReference type="NCBI Taxonomy" id="321614"/>
    <lineage>
        <taxon>Eukaryota</taxon>
        <taxon>Fungi</taxon>
        <taxon>Dikarya</taxon>
        <taxon>Ascomycota</taxon>
        <taxon>Pezizomycotina</taxon>
        <taxon>Dothideomycetes</taxon>
        <taxon>Pleosporomycetidae</taxon>
        <taxon>Pleosporales</taxon>
        <taxon>Pleosporineae</taxon>
        <taxon>Phaeosphaeriaceae</taxon>
        <taxon>Parastagonospora</taxon>
    </lineage>
</organism>
<dbReference type="Pfam" id="PF12796">
    <property type="entry name" value="Ank_2"/>
    <property type="match status" value="1"/>
</dbReference>
<feature type="region of interest" description="Disordered" evidence="4">
    <location>
        <begin position="206"/>
        <end position="231"/>
    </location>
</feature>
<feature type="region of interest" description="Disordered" evidence="4">
    <location>
        <begin position="562"/>
        <end position="584"/>
    </location>
</feature>
<feature type="repeat" description="ANK" evidence="3">
    <location>
        <begin position="494"/>
        <end position="527"/>
    </location>
</feature>
<dbReference type="OrthoDB" id="426293at2759"/>
<name>A0A7U2F4C0_PHANO</name>
<dbReference type="PANTHER" id="PTHR24189">
    <property type="entry name" value="MYOTROPHIN"/>
    <property type="match status" value="1"/>
</dbReference>
<dbReference type="PROSITE" id="PS50297">
    <property type="entry name" value="ANK_REP_REGION"/>
    <property type="match status" value="1"/>
</dbReference>
<accession>A0A7U2F4C0</accession>
<evidence type="ECO:0000256" key="1">
    <source>
        <dbReference type="ARBA" id="ARBA00022737"/>
    </source>
</evidence>
<dbReference type="Proteomes" id="UP000663193">
    <property type="component" value="Chromosome 7"/>
</dbReference>
<gene>
    <name evidence="5" type="ORF">JI435_088010</name>
</gene>
<reference evidence="6" key="1">
    <citation type="journal article" date="2021" name="BMC Genomics">
        <title>Chromosome-level genome assembly and manually-curated proteome of model necrotroph Parastagonospora nodorum Sn15 reveals a genome-wide trove of candidate effector homologs, and redundancy of virulence-related functions within an accessory chromosome.</title>
        <authorList>
            <person name="Bertazzoni S."/>
            <person name="Jones D.A.B."/>
            <person name="Phan H.T."/>
            <person name="Tan K.-C."/>
            <person name="Hane J.K."/>
        </authorList>
    </citation>
    <scope>NUCLEOTIDE SEQUENCE [LARGE SCALE GENOMIC DNA]</scope>
    <source>
        <strain evidence="6">SN15 / ATCC MYA-4574 / FGSC 10173)</strain>
    </source>
</reference>
<dbReference type="InterPro" id="IPR036770">
    <property type="entry name" value="Ankyrin_rpt-contain_sf"/>
</dbReference>
<evidence type="ECO:0000256" key="2">
    <source>
        <dbReference type="ARBA" id="ARBA00023043"/>
    </source>
</evidence>
<evidence type="ECO:0000313" key="5">
    <source>
        <dbReference type="EMBL" id="QRC97413.1"/>
    </source>
</evidence>
<protein>
    <recommendedName>
        <fullName evidence="7">Fungal N-terminal domain-containing protein</fullName>
    </recommendedName>
</protein>
<evidence type="ECO:0000256" key="4">
    <source>
        <dbReference type="SAM" id="MobiDB-lite"/>
    </source>
</evidence>